<dbReference type="AlphaFoldDB" id="A0A368QBR5"/>
<name>A0A368QBR5_SETIT</name>
<sequence length="53" mass="6425">MLSFIRLWVFCFNGKFRTIKTIFRGLPKGSDYWCCNGTRLNLHNYFYLDQMAH</sequence>
<accession>A0A368QBR5</accession>
<protein>
    <submittedName>
        <fullName evidence="1">Uncharacterized protein</fullName>
    </submittedName>
</protein>
<evidence type="ECO:0000313" key="1">
    <source>
        <dbReference type="EMBL" id="RCV15323.1"/>
    </source>
</evidence>
<proteinExistence type="predicted"/>
<gene>
    <name evidence="1" type="ORF">SETIT_3G048800v2</name>
</gene>
<reference evidence="1" key="1">
    <citation type="journal article" date="2012" name="Nat. Biotechnol.">
        <title>Reference genome sequence of the model plant Setaria.</title>
        <authorList>
            <person name="Bennetzen J.L."/>
            <person name="Schmutz J."/>
            <person name="Wang H."/>
            <person name="Percifield R."/>
            <person name="Hawkins J."/>
            <person name="Pontaroli A.C."/>
            <person name="Estep M."/>
            <person name="Feng L."/>
            <person name="Vaughn J.N."/>
            <person name="Grimwood J."/>
            <person name="Jenkins J."/>
            <person name="Barry K."/>
            <person name="Lindquist E."/>
            <person name="Hellsten U."/>
            <person name="Deshpande S."/>
            <person name="Wang X."/>
            <person name="Wu X."/>
            <person name="Mitros T."/>
            <person name="Triplett J."/>
            <person name="Yang X."/>
            <person name="Ye C.Y."/>
            <person name="Mauro-Herrera M."/>
            <person name="Wang L."/>
            <person name="Li P."/>
            <person name="Sharma M."/>
            <person name="Sharma R."/>
            <person name="Ronald P.C."/>
            <person name="Panaud O."/>
            <person name="Kellogg E.A."/>
            <person name="Brutnell T.P."/>
            <person name="Doust A.N."/>
            <person name="Tuskan G.A."/>
            <person name="Rokhsar D."/>
            <person name="Devos K.M."/>
        </authorList>
    </citation>
    <scope>NUCLEOTIDE SEQUENCE [LARGE SCALE GENOMIC DNA]</scope>
    <source>
        <strain evidence="1">Yugu1</strain>
    </source>
</reference>
<organism evidence="1">
    <name type="scientific">Setaria italica</name>
    <name type="common">Foxtail millet</name>
    <name type="synonym">Panicum italicum</name>
    <dbReference type="NCBI Taxonomy" id="4555"/>
    <lineage>
        <taxon>Eukaryota</taxon>
        <taxon>Viridiplantae</taxon>
        <taxon>Streptophyta</taxon>
        <taxon>Embryophyta</taxon>
        <taxon>Tracheophyta</taxon>
        <taxon>Spermatophyta</taxon>
        <taxon>Magnoliopsida</taxon>
        <taxon>Liliopsida</taxon>
        <taxon>Poales</taxon>
        <taxon>Poaceae</taxon>
        <taxon>PACMAD clade</taxon>
        <taxon>Panicoideae</taxon>
        <taxon>Panicodae</taxon>
        <taxon>Paniceae</taxon>
        <taxon>Cenchrinae</taxon>
        <taxon>Setaria</taxon>
    </lineage>
</organism>
<reference evidence="1" key="2">
    <citation type="submission" date="2015-07" db="EMBL/GenBank/DDBJ databases">
        <authorList>
            <person name="Noorani M."/>
        </authorList>
    </citation>
    <scope>NUCLEOTIDE SEQUENCE</scope>
    <source>
        <strain evidence="1">Yugu1</strain>
    </source>
</reference>
<dbReference type="EMBL" id="CM003530">
    <property type="protein sequence ID" value="RCV15323.1"/>
    <property type="molecule type" value="Genomic_DNA"/>
</dbReference>